<dbReference type="EMBL" id="NUTL01000177">
    <property type="protein sequence ID" value="PHE86770.1"/>
    <property type="molecule type" value="Genomic_DNA"/>
</dbReference>
<evidence type="ECO:0000313" key="3">
    <source>
        <dbReference type="EMBL" id="PHE86770.1"/>
    </source>
</evidence>
<dbReference type="SUPFAM" id="SSF55136">
    <property type="entry name" value="Probable bacterial effector-binding domain"/>
    <property type="match status" value="1"/>
</dbReference>
<feature type="domain" description="AraC effector-binding" evidence="1">
    <location>
        <begin position="1"/>
        <end position="151"/>
    </location>
</feature>
<evidence type="ECO:0000313" key="5">
    <source>
        <dbReference type="Proteomes" id="UP001248134"/>
    </source>
</evidence>
<dbReference type="PANTHER" id="PTHR40055:SF1">
    <property type="entry name" value="TRANSCRIPTIONAL REGULATOR YGIV-RELATED"/>
    <property type="match status" value="1"/>
</dbReference>
<name>A0AAJ1Z720_9BACI</name>
<dbReference type="InterPro" id="IPR011256">
    <property type="entry name" value="Reg_factor_effector_dom_sf"/>
</dbReference>
<dbReference type="Pfam" id="PF06445">
    <property type="entry name" value="GyrI-like"/>
    <property type="match status" value="1"/>
</dbReference>
<dbReference type="Proteomes" id="UP000221918">
    <property type="component" value="Unassembled WGS sequence"/>
</dbReference>
<dbReference type="EMBL" id="VLYX01000018">
    <property type="protein sequence ID" value="MDR4327561.1"/>
    <property type="molecule type" value="Genomic_DNA"/>
</dbReference>
<protein>
    <submittedName>
        <fullName evidence="2">DNA gyrase inhibitor</fullName>
    </submittedName>
</protein>
<proteinExistence type="predicted"/>
<dbReference type="SMART" id="SM00871">
    <property type="entry name" value="AraC_E_bind"/>
    <property type="match status" value="1"/>
</dbReference>
<organism evidence="2 5">
    <name type="scientific">Bacillus pseudomycoides</name>
    <dbReference type="NCBI Taxonomy" id="64104"/>
    <lineage>
        <taxon>Bacteria</taxon>
        <taxon>Bacillati</taxon>
        <taxon>Bacillota</taxon>
        <taxon>Bacilli</taxon>
        <taxon>Bacillales</taxon>
        <taxon>Bacillaceae</taxon>
        <taxon>Bacillus</taxon>
        <taxon>Bacillus cereus group</taxon>
    </lineage>
</organism>
<dbReference type="RefSeq" id="WP_003205528.1">
    <property type="nucleotide sequence ID" value="NZ_CM000744.1"/>
</dbReference>
<sequence>MDIMIEKIPAYRIAYIREIGPYGINNVRTMEKLKEWAKSNHLFNDESIIFGIAQDNPETTKLENCRYDTCIVVSNDYAVTDDYVREGNIVGGKYAVFKINHTAEAVQKAWVDIFPELSGQGYQFDEARPIIERYVVKMVNNHHCEICVPVY</sequence>
<reference evidence="3 4" key="1">
    <citation type="submission" date="2017-09" db="EMBL/GenBank/DDBJ databases">
        <title>Large-scale bioinformatics analysis of Bacillus genomes uncovers conserved roles of natural products in bacterial physiology.</title>
        <authorList>
            <consortium name="Agbiome Team Llc"/>
            <person name="Bleich R.M."/>
            <person name="Grubbs K.J."/>
            <person name="Santa Maria K.C."/>
            <person name="Allen S.E."/>
            <person name="Farag S."/>
            <person name="Shank E.A."/>
            <person name="Bowers A."/>
        </authorList>
    </citation>
    <scope>NUCLEOTIDE SEQUENCE [LARGE SCALE GENOMIC DNA]</scope>
    <source>
        <strain evidence="3 4">AFS037265</strain>
    </source>
</reference>
<dbReference type="PANTHER" id="PTHR40055">
    <property type="entry name" value="TRANSCRIPTIONAL REGULATOR YGIV-RELATED"/>
    <property type="match status" value="1"/>
</dbReference>
<accession>A0AAJ1Z720</accession>
<dbReference type="InterPro" id="IPR029442">
    <property type="entry name" value="GyrI-like"/>
</dbReference>
<evidence type="ECO:0000313" key="4">
    <source>
        <dbReference type="Proteomes" id="UP000221918"/>
    </source>
</evidence>
<dbReference type="Proteomes" id="UP001248134">
    <property type="component" value="Unassembled WGS sequence"/>
</dbReference>
<evidence type="ECO:0000259" key="1">
    <source>
        <dbReference type="SMART" id="SM00871"/>
    </source>
</evidence>
<comment type="caution">
    <text evidence="2">The sequence shown here is derived from an EMBL/GenBank/DDBJ whole genome shotgun (WGS) entry which is preliminary data.</text>
</comment>
<dbReference type="Gene3D" id="3.20.80.10">
    <property type="entry name" value="Regulatory factor, effector binding domain"/>
    <property type="match status" value="1"/>
</dbReference>
<dbReference type="AlphaFoldDB" id="A0AAJ1Z720"/>
<dbReference type="InterPro" id="IPR050908">
    <property type="entry name" value="SmbC-like"/>
</dbReference>
<evidence type="ECO:0000313" key="2">
    <source>
        <dbReference type="EMBL" id="MDR4327561.1"/>
    </source>
</evidence>
<reference evidence="2" key="2">
    <citation type="submission" date="2019-07" db="EMBL/GenBank/DDBJ databases">
        <title>Phylogenomic Reclassification of ATCC Bacillus Strains and Various Taxa within the Genus Bacillus.</title>
        <authorList>
            <person name="Riojas M.A."/>
            <person name="Frank A.M."/>
            <person name="Fenn S.L."/>
            <person name="King S.P."/>
            <person name="Brower S.M."/>
            <person name="Hazbon M.H."/>
        </authorList>
    </citation>
    <scope>NUCLEOTIDE SEQUENCE</scope>
    <source>
        <strain evidence="2">NR-12239</strain>
    </source>
</reference>
<dbReference type="InterPro" id="IPR010499">
    <property type="entry name" value="AraC_E-bd"/>
</dbReference>
<gene>
    <name evidence="3" type="ORF">COF81_27850</name>
    <name evidence="2" type="ORF">FOS08_17015</name>
</gene>